<dbReference type="AlphaFoldDB" id="A0A6J4HUB6"/>
<reference evidence="3" key="1">
    <citation type="submission" date="2020-02" db="EMBL/GenBank/DDBJ databases">
        <authorList>
            <person name="Meier V. D."/>
        </authorList>
    </citation>
    <scope>NUCLEOTIDE SEQUENCE</scope>
    <source>
        <strain evidence="3">AVDCRST_MAG83</strain>
    </source>
</reference>
<evidence type="ECO:0000256" key="2">
    <source>
        <dbReference type="ARBA" id="ARBA00023002"/>
    </source>
</evidence>
<evidence type="ECO:0000313" key="3">
    <source>
        <dbReference type="EMBL" id="CAA9231317.1"/>
    </source>
</evidence>
<gene>
    <name evidence="3" type="ORF">AVDCRST_MAG83-1086</name>
</gene>
<dbReference type="InterPro" id="IPR003560">
    <property type="entry name" value="DHB_DH"/>
</dbReference>
<dbReference type="Pfam" id="PF13561">
    <property type="entry name" value="adh_short_C2"/>
    <property type="match status" value="1"/>
</dbReference>
<dbReference type="GO" id="GO:0019290">
    <property type="term" value="P:siderophore biosynthetic process"/>
    <property type="evidence" value="ECO:0007669"/>
    <property type="project" value="InterPro"/>
</dbReference>
<evidence type="ECO:0000256" key="1">
    <source>
        <dbReference type="ARBA" id="ARBA00006484"/>
    </source>
</evidence>
<dbReference type="SUPFAM" id="SSF51735">
    <property type="entry name" value="NAD(P)-binding Rossmann-fold domains"/>
    <property type="match status" value="1"/>
</dbReference>
<protein>
    <recommendedName>
        <fullName evidence="4">3-oxoacyl-[acyl-carrier protein] reductase</fullName>
    </recommendedName>
</protein>
<dbReference type="PRINTS" id="PR01397">
    <property type="entry name" value="DHBDHDRGNASE"/>
</dbReference>
<dbReference type="InterPro" id="IPR036291">
    <property type="entry name" value="NAD(P)-bd_dom_sf"/>
</dbReference>
<sequence>MNTLTRPAWAHPHTDLNGRTALVVGGAGGVGEGVVRALVDAGAAVVAAGRSRSRLDELASRLRSPRLHTTVLDALAEDLDHAVTALAAEHGGFDAVIVSVASWGNQGRKPLLALTDAEWDALLAANQTTVFRLYRALVPHISAGGVLVQLNGLSADLPFPGAGGVALTAAATKSLTRTLAAELAGRGPRIHEVILGVVRTRARQLAGVDDPRWIEGTEVGIHLAELIAGTSPLTGEVLHYLVDKTAGPSGSAP</sequence>
<dbReference type="PANTHER" id="PTHR43669:SF3">
    <property type="entry name" value="ALCOHOL DEHYDROGENASE, PUTATIVE (AFU_ORTHOLOGUE AFUA_3G03445)-RELATED"/>
    <property type="match status" value="1"/>
</dbReference>
<proteinExistence type="inferred from homology"/>
<keyword evidence="2" id="KW-0560">Oxidoreductase</keyword>
<dbReference type="RefSeq" id="WP_294566028.1">
    <property type="nucleotide sequence ID" value="NZ_CADCTE010000071.1"/>
</dbReference>
<dbReference type="InterPro" id="IPR002347">
    <property type="entry name" value="SDR_fam"/>
</dbReference>
<name>A0A6J4HUB6_9MICC</name>
<dbReference type="Gene3D" id="3.40.50.720">
    <property type="entry name" value="NAD(P)-binding Rossmann-like Domain"/>
    <property type="match status" value="1"/>
</dbReference>
<evidence type="ECO:0008006" key="4">
    <source>
        <dbReference type="Google" id="ProtNLM"/>
    </source>
</evidence>
<dbReference type="CDD" id="cd05233">
    <property type="entry name" value="SDR_c"/>
    <property type="match status" value="1"/>
</dbReference>
<dbReference type="PANTHER" id="PTHR43669">
    <property type="entry name" value="5-KETO-D-GLUCONATE 5-REDUCTASE"/>
    <property type="match status" value="1"/>
</dbReference>
<dbReference type="EMBL" id="CADCTE010000071">
    <property type="protein sequence ID" value="CAA9231317.1"/>
    <property type="molecule type" value="Genomic_DNA"/>
</dbReference>
<accession>A0A6J4HUB6</accession>
<organism evidence="3">
    <name type="scientific">uncultured Arthrobacter sp</name>
    <dbReference type="NCBI Taxonomy" id="114050"/>
    <lineage>
        <taxon>Bacteria</taxon>
        <taxon>Bacillati</taxon>
        <taxon>Actinomycetota</taxon>
        <taxon>Actinomycetes</taxon>
        <taxon>Micrococcales</taxon>
        <taxon>Micrococcaceae</taxon>
        <taxon>Arthrobacter</taxon>
        <taxon>environmental samples</taxon>
    </lineage>
</organism>
<dbReference type="GO" id="GO:0008667">
    <property type="term" value="F:2,3-dihydro-2,3-dihydroxybenzoate dehydrogenase activity"/>
    <property type="evidence" value="ECO:0007669"/>
    <property type="project" value="InterPro"/>
</dbReference>
<comment type="similarity">
    <text evidence="1">Belongs to the short-chain dehydrogenases/reductases (SDR) family.</text>
</comment>